<dbReference type="InterPro" id="IPR052954">
    <property type="entry name" value="GPCR-Ligand_Int"/>
</dbReference>
<keyword evidence="4 5" id="KW-0472">Membrane</keyword>
<feature type="transmembrane region" description="Helical" evidence="5">
    <location>
        <begin position="155"/>
        <end position="176"/>
    </location>
</feature>
<evidence type="ECO:0000313" key="8">
    <source>
        <dbReference type="Proteomes" id="UP000663845"/>
    </source>
</evidence>
<dbReference type="EMBL" id="CAJNOG010000296">
    <property type="protein sequence ID" value="CAF1153887.1"/>
    <property type="molecule type" value="Genomic_DNA"/>
</dbReference>
<evidence type="ECO:0000256" key="5">
    <source>
        <dbReference type="SAM" id="Phobius"/>
    </source>
</evidence>
<dbReference type="PANTHER" id="PTHR46641">
    <property type="entry name" value="FMRFAMIDE RECEPTOR-RELATED"/>
    <property type="match status" value="1"/>
</dbReference>
<feature type="transmembrane region" description="Helical" evidence="5">
    <location>
        <begin position="271"/>
        <end position="290"/>
    </location>
</feature>
<sequence length="610" mass="70101">MNESLWSGNRSVLLTSTIINRGTTSRIPVREQILIDAFNTYIQIGIGSLLFLFGLTFNCLSLIYFRASRSFRNTTFQLYFSIICILDTVRLLEFLVFILFDKGYLQVTLPLCRWVFFTIMFTGQASIWLTVALAVEKCIIIWFPIKGRLCFTISISKIVLVVVLFLVLFANVVYLLPNFFLHAYANVSIHTFMCIWQTGSQSKNKYDQWKKHYFTFNTIFFHSIIPSVLLLVINWLILYSLSRQRIVLSKIGSIDARHVLKREKQFKEKTIQLVLSSFFVIFTISPRYILTMVNAFATNLTKTPLMPLYIYVNLNTVFRVLEMSNYSLNLMFAIVSGRTSRREMRKLLWECFFWRIKRKRASRHGSKIQTHSFLFDDDDDTDHSVATTANTPYCALTIHSQNRSNYLSRQNSNNNTYNNLRKSSIFTCCGFSVNLSNKQSLCSSNGDLTSRRSTICKSSTNTTTNITNNNIYNSPRKIRNISHSPRSLSSFDRHLRRQQTVCYTSNNDHNQSIIRPRASTIVNSFKNLPSATLTPVVNPTIILSTDSTSISKQEEEEECLPIETLPPKTSNLSSSSIDINNANKDNIDSTVFVQNHLEKEPSPAYIVETC</sequence>
<feature type="transmembrane region" description="Helical" evidence="5">
    <location>
        <begin position="77"/>
        <end position="99"/>
    </location>
</feature>
<proteinExistence type="predicted"/>
<dbReference type="AlphaFoldDB" id="A0A814T2V0"/>
<keyword evidence="3 5" id="KW-1133">Transmembrane helix</keyword>
<dbReference type="Gene3D" id="1.20.1070.10">
    <property type="entry name" value="Rhodopsin 7-helix transmembrane proteins"/>
    <property type="match status" value="1"/>
</dbReference>
<name>A0A814T2V0_9BILA</name>
<keyword evidence="2 5" id="KW-0812">Transmembrane</keyword>
<evidence type="ECO:0000256" key="3">
    <source>
        <dbReference type="ARBA" id="ARBA00022989"/>
    </source>
</evidence>
<accession>A0A814T2V0</accession>
<feature type="transmembrane region" description="Helical" evidence="5">
    <location>
        <begin position="41"/>
        <end position="65"/>
    </location>
</feature>
<evidence type="ECO:0000256" key="4">
    <source>
        <dbReference type="ARBA" id="ARBA00023136"/>
    </source>
</evidence>
<dbReference type="GO" id="GO:0016020">
    <property type="term" value="C:membrane"/>
    <property type="evidence" value="ECO:0007669"/>
    <property type="project" value="UniProtKB-SubCell"/>
</dbReference>
<evidence type="ECO:0000256" key="2">
    <source>
        <dbReference type="ARBA" id="ARBA00022692"/>
    </source>
</evidence>
<evidence type="ECO:0000313" key="7">
    <source>
        <dbReference type="EMBL" id="CAF1153887.1"/>
    </source>
</evidence>
<organism evidence="7 8">
    <name type="scientific">Adineta steineri</name>
    <dbReference type="NCBI Taxonomy" id="433720"/>
    <lineage>
        <taxon>Eukaryota</taxon>
        <taxon>Metazoa</taxon>
        <taxon>Spiralia</taxon>
        <taxon>Gnathifera</taxon>
        <taxon>Rotifera</taxon>
        <taxon>Eurotatoria</taxon>
        <taxon>Bdelloidea</taxon>
        <taxon>Adinetida</taxon>
        <taxon>Adinetidae</taxon>
        <taxon>Adineta</taxon>
    </lineage>
</organism>
<gene>
    <name evidence="7" type="ORF">JYZ213_LOCUS24257</name>
</gene>
<dbReference type="InterPro" id="IPR017452">
    <property type="entry name" value="GPCR_Rhodpsn_7TM"/>
</dbReference>
<evidence type="ECO:0000259" key="6">
    <source>
        <dbReference type="PROSITE" id="PS50262"/>
    </source>
</evidence>
<dbReference type="Proteomes" id="UP000663845">
    <property type="component" value="Unassembled WGS sequence"/>
</dbReference>
<reference evidence="7" key="1">
    <citation type="submission" date="2021-02" db="EMBL/GenBank/DDBJ databases">
        <authorList>
            <person name="Nowell W R."/>
        </authorList>
    </citation>
    <scope>NUCLEOTIDE SEQUENCE</scope>
</reference>
<feature type="transmembrane region" description="Helical" evidence="5">
    <location>
        <begin position="114"/>
        <end position="135"/>
    </location>
</feature>
<feature type="domain" description="G-protein coupled receptors family 1 profile" evidence="6">
    <location>
        <begin position="57"/>
        <end position="333"/>
    </location>
</feature>
<protein>
    <recommendedName>
        <fullName evidence="6">G-protein coupled receptors family 1 profile domain-containing protein</fullName>
    </recommendedName>
</protein>
<comment type="subcellular location">
    <subcellularLocation>
        <location evidence="1">Membrane</location>
    </subcellularLocation>
</comment>
<feature type="transmembrane region" description="Helical" evidence="5">
    <location>
        <begin position="219"/>
        <end position="241"/>
    </location>
</feature>
<dbReference type="PROSITE" id="PS50262">
    <property type="entry name" value="G_PROTEIN_RECEP_F1_2"/>
    <property type="match status" value="1"/>
</dbReference>
<evidence type="ECO:0000256" key="1">
    <source>
        <dbReference type="ARBA" id="ARBA00004370"/>
    </source>
</evidence>
<dbReference type="SUPFAM" id="SSF81321">
    <property type="entry name" value="Family A G protein-coupled receptor-like"/>
    <property type="match status" value="1"/>
</dbReference>
<comment type="caution">
    <text evidence="7">The sequence shown here is derived from an EMBL/GenBank/DDBJ whole genome shotgun (WGS) entry which is preliminary data.</text>
</comment>